<dbReference type="PROSITE" id="PS50137">
    <property type="entry name" value="DS_RBD"/>
    <property type="match status" value="2"/>
</dbReference>
<dbReference type="Proteomes" id="UP000887567">
    <property type="component" value="Unplaced"/>
</dbReference>
<dbReference type="SUPFAM" id="SSF54768">
    <property type="entry name" value="dsRNA-binding domain-like"/>
    <property type="match status" value="2"/>
</dbReference>
<dbReference type="RefSeq" id="XP_020895298.1">
    <property type="nucleotide sequence ID" value="XM_021039639.2"/>
</dbReference>
<dbReference type="SMART" id="SM00358">
    <property type="entry name" value="DSRM"/>
    <property type="match status" value="2"/>
</dbReference>
<protein>
    <recommendedName>
        <fullName evidence="4">DRBM domain-containing protein</fullName>
    </recommendedName>
</protein>
<dbReference type="KEGG" id="epa:110234270"/>
<reference evidence="5" key="1">
    <citation type="submission" date="2022-11" db="UniProtKB">
        <authorList>
            <consortium name="EnsemblMetazoa"/>
        </authorList>
    </citation>
    <scope>IDENTIFICATION</scope>
</reference>
<sequence length="242" mass="26297">MDSKANMPNMAGVRYMYPQLPSQNTENNSETNPIPLIGPQYPIPQPTKTPVSELMELSMRMGIEAKFETNELPGPSHLKEFVMTCTVGSITGQGKEHNKKKAKQAAAADTLKKLKESDLYKNHLFNRSSKAALSSHNNTVGRLQEATAKKGLQAPEYEFEPPVGPPHQRQFSTKVHVGTLTANGTGRSKKEAKRSAAAAMLDNMDCSNLSLHVPAKKIAFNPASSPIDPKPILFCKAGTLGT</sequence>
<organism evidence="5 6">
    <name type="scientific">Exaiptasia diaphana</name>
    <name type="common">Tropical sea anemone</name>
    <name type="synonym">Aiptasia pulchella</name>
    <dbReference type="NCBI Taxonomy" id="2652724"/>
    <lineage>
        <taxon>Eukaryota</taxon>
        <taxon>Metazoa</taxon>
        <taxon>Cnidaria</taxon>
        <taxon>Anthozoa</taxon>
        <taxon>Hexacorallia</taxon>
        <taxon>Actiniaria</taxon>
        <taxon>Aiptasiidae</taxon>
        <taxon>Exaiptasia</taxon>
    </lineage>
</organism>
<evidence type="ECO:0000313" key="5">
    <source>
        <dbReference type="EnsemblMetazoa" id="XP_020895298.1"/>
    </source>
</evidence>
<evidence type="ECO:0000256" key="3">
    <source>
        <dbReference type="SAM" id="MobiDB-lite"/>
    </source>
</evidence>
<dbReference type="InterPro" id="IPR014720">
    <property type="entry name" value="dsRBD_dom"/>
</dbReference>
<keyword evidence="6" id="KW-1185">Reference proteome</keyword>
<evidence type="ECO:0000313" key="6">
    <source>
        <dbReference type="Proteomes" id="UP000887567"/>
    </source>
</evidence>
<dbReference type="GO" id="GO:0005737">
    <property type="term" value="C:cytoplasm"/>
    <property type="evidence" value="ECO:0007669"/>
    <property type="project" value="TreeGrafter"/>
</dbReference>
<proteinExistence type="predicted"/>
<dbReference type="Gene3D" id="3.30.160.20">
    <property type="match status" value="2"/>
</dbReference>
<dbReference type="PANTHER" id="PTHR46205:SF3">
    <property type="entry name" value="LOQUACIOUS, ISOFORM B"/>
    <property type="match status" value="1"/>
</dbReference>
<name>A0A913WWT0_EXADI</name>
<dbReference type="GO" id="GO:0030422">
    <property type="term" value="P:siRNA processing"/>
    <property type="evidence" value="ECO:0007669"/>
    <property type="project" value="TreeGrafter"/>
</dbReference>
<dbReference type="AlphaFoldDB" id="A0A913WWT0"/>
<keyword evidence="1 2" id="KW-0694">RNA-binding</keyword>
<dbReference type="GO" id="GO:0016442">
    <property type="term" value="C:RISC complex"/>
    <property type="evidence" value="ECO:0007669"/>
    <property type="project" value="TreeGrafter"/>
</dbReference>
<dbReference type="GO" id="GO:0035197">
    <property type="term" value="F:siRNA binding"/>
    <property type="evidence" value="ECO:0007669"/>
    <property type="project" value="TreeGrafter"/>
</dbReference>
<accession>A0A913WWT0</accession>
<feature type="compositionally biased region" description="Polar residues" evidence="3">
    <location>
        <begin position="20"/>
        <end position="32"/>
    </location>
</feature>
<evidence type="ECO:0000256" key="1">
    <source>
        <dbReference type="ARBA" id="ARBA00022884"/>
    </source>
</evidence>
<dbReference type="GeneID" id="110234270"/>
<dbReference type="GO" id="GO:0070578">
    <property type="term" value="C:RISC-loading complex"/>
    <property type="evidence" value="ECO:0007669"/>
    <property type="project" value="TreeGrafter"/>
</dbReference>
<dbReference type="PANTHER" id="PTHR46205">
    <property type="entry name" value="LOQUACIOUS, ISOFORM B"/>
    <property type="match status" value="1"/>
</dbReference>
<evidence type="ECO:0000256" key="2">
    <source>
        <dbReference type="PROSITE-ProRule" id="PRU00266"/>
    </source>
</evidence>
<dbReference type="OMA" id="ETNELPG"/>
<dbReference type="InterPro" id="IPR051247">
    <property type="entry name" value="RLC_Component"/>
</dbReference>
<dbReference type="GO" id="GO:0005634">
    <property type="term" value="C:nucleus"/>
    <property type="evidence" value="ECO:0007669"/>
    <property type="project" value="TreeGrafter"/>
</dbReference>
<dbReference type="GO" id="GO:0003725">
    <property type="term" value="F:double-stranded RNA binding"/>
    <property type="evidence" value="ECO:0007669"/>
    <property type="project" value="TreeGrafter"/>
</dbReference>
<feature type="domain" description="DRBM" evidence="4">
    <location>
        <begin position="49"/>
        <end position="116"/>
    </location>
</feature>
<evidence type="ECO:0000259" key="4">
    <source>
        <dbReference type="PROSITE" id="PS50137"/>
    </source>
</evidence>
<dbReference type="EnsemblMetazoa" id="XM_021039639.2">
    <property type="protein sequence ID" value="XP_020895298.1"/>
    <property type="gene ID" value="LOC110234270"/>
</dbReference>
<feature type="region of interest" description="Disordered" evidence="3">
    <location>
        <begin position="20"/>
        <end position="44"/>
    </location>
</feature>
<dbReference type="GO" id="GO:0070920">
    <property type="term" value="P:regulation of regulatory ncRNA processing"/>
    <property type="evidence" value="ECO:0007669"/>
    <property type="project" value="TreeGrafter"/>
</dbReference>
<dbReference type="FunFam" id="3.30.160.20:FF:000007">
    <property type="entry name" value="Double-stranded RNA-binding protein Staufen homolog 1"/>
    <property type="match status" value="2"/>
</dbReference>
<dbReference type="Pfam" id="PF00035">
    <property type="entry name" value="dsrm"/>
    <property type="match status" value="2"/>
</dbReference>
<dbReference type="OrthoDB" id="5961559at2759"/>
<feature type="domain" description="DRBM" evidence="4">
    <location>
        <begin position="138"/>
        <end position="206"/>
    </location>
</feature>